<keyword evidence="11" id="KW-1015">Disulfide bond</keyword>
<evidence type="ECO:0000256" key="1">
    <source>
        <dbReference type="ARBA" id="ARBA00004107"/>
    </source>
</evidence>
<evidence type="ECO:0000256" key="4">
    <source>
        <dbReference type="ARBA" id="ARBA00022692"/>
    </source>
</evidence>
<dbReference type="PROSITE" id="PS50853">
    <property type="entry name" value="FN3"/>
    <property type="match status" value="2"/>
</dbReference>
<feature type="transmembrane region" description="Helical" evidence="15">
    <location>
        <begin position="897"/>
        <end position="919"/>
    </location>
</feature>
<dbReference type="SUPFAM" id="SSF49265">
    <property type="entry name" value="Fibronectin type III"/>
    <property type="match status" value="1"/>
</dbReference>
<feature type="transmembrane region" description="Helical" evidence="15">
    <location>
        <begin position="750"/>
        <end position="767"/>
    </location>
</feature>
<evidence type="ECO:0000256" key="10">
    <source>
        <dbReference type="ARBA" id="ARBA00023136"/>
    </source>
</evidence>
<evidence type="ECO:0000256" key="2">
    <source>
        <dbReference type="ARBA" id="ARBA00004155"/>
    </source>
</evidence>
<keyword evidence="7" id="KW-0029">Amino-acid transport</keyword>
<feature type="transmembrane region" description="Helical" evidence="15">
    <location>
        <begin position="545"/>
        <end position="566"/>
    </location>
</feature>
<evidence type="ECO:0000313" key="17">
    <source>
        <dbReference type="EMBL" id="KAK6746168.1"/>
    </source>
</evidence>
<dbReference type="InterPro" id="IPR013057">
    <property type="entry name" value="AA_transpt_TM"/>
</dbReference>
<proteinExistence type="inferred from homology"/>
<keyword evidence="10 15" id="KW-0472">Membrane</keyword>
<keyword evidence="13" id="KW-0458">Lysosome</keyword>
<dbReference type="InterPro" id="IPR003961">
    <property type="entry name" value="FN3_dom"/>
</dbReference>
<evidence type="ECO:0000256" key="6">
    <source>
        <dbReference type="ARBA" id="ARBA00022753"/>
    </source>
</evidence>
<keyword evidence="8 15" id="KW-1133">Transmembrane helix</keyword>
<keyword evidence="5" id="KW-0479">Metal-binding</keyword>
<evidence type="ECO:0000256" key="9">
    <source>
        <dbReference type="ARBA" id="ARBA00023053"/>
    </source>
</evidence>
<organism evidence="17 18">
    <name type="scientific">Necator americanus</name>
    <name type="common">Human hookworm</name>
    <dbReference type="NCBI Taxonomy" id="51031"/>
    <lineage>
        <taxon>Eukaryota</taxon>
        <taxon>Metazoa</taxon>
        <taxon>Ecdysozoa</taxon>
        <taxon>Nematoda</taxon>
        <taxon>Chromadorea</taxon>
        <taxon>Rhabditida</taxon>
        <taxon>Rhabditina</taxon>
        <taxon>Rhabditomorpha</taxon>
        <taxon>Strongyloidea</taxon>
        <taxon>Ancylostomatidae</taxon>
        <taxon>Bunostominae</taxon>
        <taxon>Necator</taxon>
    </lineage>
</organism>
<comment type="caution">
    <text evidence="17">The sequence shown here is derived from an EMBL/GenBank/DDBJ whole genome shotgun (WGS) entry which is preliminary data.</text>
</comment>
<protein>
    <recommendedName>
        <fullName evidence="16">Fibronectin type-III domain-containing protein</fullName>
    </recommendedName>
</protein>
<feature type="transmembrane region" description="Helical" evidence="15">
    <location>
        <begin position="435"/>
        <end position="458"/>
    </location>
</feature>
<keyword evidence="18" id="KW-1185">Reference proteome</keyword>
<name>A0ABR1D860_NECAM</name>
<keyword evidence="6" id="KW-0967">Endosome</keyword>
<evidence type="ECO:0000256" key="13">
    <source>
        <dbReference type="ARBA" id="ARBA00023228"/>
    </source>
</evidence>
<evidence type="ECO:0000256" key="14">
    <source>
        <dbReference type="ARBA" id="ARBA00038442"/>
    </source>
</evidence>
<comment type="subcellular location">
    <subcellularLocation>
        <location evidence="1">Late endosome membrane</location>
        <topology evidence="1">Multi-pass membrane protein</topology>
    </subcellularLocation>
    <subcellularLocation>
        <location evidence="2">Lysosome membrane</location>
        <topology evidence="2">Multi-pass membrane protein</topology>
    </subcellularLocation>
</comment>
<keyword evidence="9" id="KW-0915">Sodium</keyword>
<evidence type="ECO:0000256" key="11">
    <source>
        <dbReference type="ARBA" id="ARBA00023157"/>
    </source>
</evidence>
<accession>A0ABR1D860</accession>
<gene>
    <name evidence="17" type="primary">Necator_chrIII.g13108</name>
    <name evidence="17" type="ORF">RB195_012341</name>
</gene>
<keyword evidence="3" id="KW-0813">Transport</keyword>
<dbReference type="Pfam" id="PF01490">
    <property type="entry name" value="Aa_trans"/>
    <property type="match status" value="2"/>
</dbReference>
<feature type="transmembrane region" description="Helical" evidence="15">
    <location>
        <begin position="866"/>
        <end position="891"/>
    </location>
</feature>
<dbReference type="InterPro" id="IPR013783">
    <property type="entry name" value="Ig-like_fold"/>
</dbReference>
<feature type="transmembrane region" description="Helical" evidence="15">
    <location>
        <begin position="830"/>
        <end position="854"/>
    </location>
</feature>
<keyword evidence="4 15" id="KW-0812">Transmembrane</keyword>
<dbReference type="InterPro" id="IPR036116">
    <property type="entry name" value="FN3_sf"/>
</dbReference>
<evidence type="ECO:0000313" key="18">
    <source>
        <dbReference type="Proteomes" id="UP001303046"/>
    </source>
</evidence>
<evidence type="ECO:0000256" key="12">
    <source>
        <dbReference type="ARBA" id="ARBA00023180"/>
    </source>
</evidence>
<evidence type="ECO:0000256" key="15">
    <source>
        <dbReference type="SAM" id="Phobius"/>
    </source>
</evidence>
<evidence type="ECO:0000256" key="5">
    <source>
        <dbReference type="ARBA" id="ARBA00022723"/>
    </source>
</evidence>
<feature type="transmembrane region" description="Helical" evidence="15">
    <location>
        <begin position="680"/>
        <end position="699"/>
    </location>
</feature>
<dbReference type="PANTHER" id="PTHR22950">
    <property type="entry name" value="AMINO ACID TRANSPORTER"/>
    <property type="match status" value="1"/>
</dbReference>
<evidence type="ECO:0000256" key="7">
    <source>
        <dbReference type="ARBA" id="ARBA00022970"/>
    </source>
</evidence>
<evidence type="ECO:0000256" key="3">
    <source>
        <dbReference type="ARBA" id="ARBA00022448"/>
    </source>
</evidence>
<comment type="similarity">
    <text evidence="14">Belongs to the amino acid/polyamine transporter 2 family. SLC38A9 subfamily.</text>
</comment>
<dbReference type="SMART" id="SM00060">
    <property type="entry name" value="FN3"/>
    <property type="match status" value="2"/>
</dbReference>
<dbReference type="PANTHER" id="PTHR22950:SF244">
    <property type="entry name" value="NEUTRAL AMINO ACID TRANSPORTER 9"/>
    <property type="match status" value="1"/>
</dbReference>
<dbReference type="CDD" id="cd00063">
    <property type="entry name" value="FN3"/>
    <property type="match status" value="2"/>
</dbReference>
<evidence type="ECO:0000259" key="16">
    <source>
        <dbReference type="PROSITE" id="PS50853"/>
    </source>
</evidence>
<dbReference type="EMBL" id="JAVFWL010000003">
    <property type="protein sequence ID" value="KAK6746168.1"/>
    <property type="molecule type" value="Genomic_DNA"/>
</dbReference>
<feature type="transmembrane region" description="Helical" evidence="15">
    <location>
        <begin position="711"/>
        <end position="730"/>
    </location>
</feature>
<reference evidence="17 18" key="1">
    <citation type="submission" date="2023-08" db="EMBL/GenBank/DDBJ databases">
        <title>A Necator americanus chromosomal reference genome.</title>
        <authorList>
            <person name="Ilik V."/>
            <person name="Petrzelkova K.J."/>
            <person name="Pardy F."/>
            <person name="Fuh T."/>
            <person name="Niatou-Singa F.S."/>
            <person name="Gouil Q."/>
            <person name="Baker L."/>
            <person name="Ritchie M.E."/>
            <person name="Jex A.R."/>
            <person name="Gazzola D."/>
            <person name="Li H."/>
            <person name="Toshio Fujiwara R."/>
            <person name="Zhan B."/>
            <person name="Aroian R.V."/>
            <person name="Pafco B."/>
            <person name="Schwarz E.M."/>
        </authorList>
    </citation>
    <scope>NUCLEOTIDE SEQUENCE [LARGE SCALE GENOMIC DNA]</scope>
    <source>
        <strain evidence="17 18">Aroian</strain>
        <tissue evidence="17">Whole animal</tissue>
    </source>
</reference>
<feature type="domain" description="Fibronectin type-III" evidence="16">
    <location>
        <begin position="126"/>
        <end position="226"/>
    </location>
</feature>
<dbReference type="Gene3D" id="2.60.40.10">
    <property type="entry name" value="Immunoglobulins"/>
    <property type="match status" value="1"/>
</dbReference>
<feature type="domain" description="Fibronectin type-III" evidence="16">
    <location>
        <begin position="335"/>
        <end position="431"/>
    </location>
</feature>
<dbReference type="Proteomes" id="UP001303046">
    <property type="component" value="Unassembled WGS sequence"/>
</dbReference>
<feature type="transmembrane region" description="Helical" evidence="15">
    <location>
        <begin position="788"/>
        <end position="810"/>
    </location>
</feature>
<keyword evidence="12" id="KW-0325">Glycoprotein</keyword>
<feature type="transmembrane region" description="Helical" evidence="15">
    <location>
        <begin position="931"/>
        <end position="952"/>
    </location>
</feature>
<feature type="transmembrane region" description="Helical" evidence="15">
    <location>
        <begin position="517"/>
        <end position="539"/>
    </location>
</feature>
<sequence>MRRIHLLTTIIHTVTAFTVLPYIQIDYAHYFRLAQCQAKCTQKYGVPSTRTLLDGTVQEYLDVKNSACEACESGCHQHRRSHGKGIRGPSNPATDNGHRFWMESSADVAKAGSTLVSSVQLLCQNPSLDEEFGESSEGFVAISLLRPSGPTRFVLQWKQRTQAMGFYDESQWITASVESDTLFKVKGLIPGVQYRFMVTAVGPGGRLGETIASSWTEISSAGGPRTSASALTIRNGYNSDRGITAHLEWPRTAQDSCYYKLQLSNNTLQLDMDIVLDASSSILLPHLEFDCNYAVSLATTASDRSQIGKPVTTNFKSLQCKDVHGRGSLQCLPEAVSDLSIVVRSNGSASISWKPSADPENILFYQLLYHALSSENGCQEQEGIINIEASATSAVVDFPGENCEYVVRLVNYDVVGRDAVPPRRERKEQEGRHQWLVDFPLARVIMVPFCTILVHALHPRASGQKSMRSPQRAIQVKPINNGLLTDRNVYRGGKKVHMFLEEHDPSNMTAGTKQSSFVTVFALWNTMMGVSLISMPWALNQAGLFFGFFIFLAMGLLNFYTTYIVIQSPKRIRDKVDHSTVEFTEICRIYLGRVGEITAIIFSMFILAGAILAYYVLMSNFLYFTGKLIYQLAHPSNETVTMHEPDRCGFHCQMDQSLSPDQSYNSTEPPILFGLRFDQIWQLRLTVPILLAIVTFPVLNIKSPTFFTKFNVLGTISVLYLIFFNAAHLIKCGAHVSFTDAAAETYAAGFHWNFPALTGTLTLSYFIHNCIITIMRHQQNPENNTRDLCIGFGLVAFSYIFVAVTFYLAFPFQKSCIHDNLLNNFSAGYAYSAVARILILFQLCTILPLIAFFVRTQLSCFIFKKSYPGFGYVLLLSVTVVVCGALIAIFFPNIGSIIRYVGAVSGMMYSYALPCLVYMQEERAAGTLTPLKIIIHSVIIIFGVANLIAQFLL</sequence>
<evidence type="ECO:0000256" key="8">
    <source>
        <dbReference type="ARBA" id="ARBA00022989"/>
    </source>
</evidence>
<feature type="transmembrane region" description="Helical" evidence="15">
    <location>
        <begin position="597"/>
        <end position="617"/>
    </location>
</feature>